<dbReference type="InterPro" id="IPR013216">
    <property type="entry name" value="Methyltransf_11"/>
</dbReference>
<dbReference type="EMBL" id="LCYN01000031">
    <property type="protein sequence ID" value="KKZ92412.1"/>
    <property type="molecule type" value="Genomic_DNA"/>
</dbReference>
<dbReference type="GO" id="GO:0008757">
    <property type="term" value="F:S-adenosylmethionine-dependent methyltransferase activity"/>
    <property type="evidence" value="ECO:0007669"/>
    <property type="project" value="InterPro"/>
</dbReference>
<evidence type="ECO:0000256" key="1">
    <source>
        <dbReference type="ARBA" id="ARBA00006739"/>
    </source>
</evidence>
<evidence type="ECO:0000259" key="2">
    <source>
        <dbReference type="Pfam" id="PF00535"/>
    </source>
</evidence>
<comment type="caution">
    <text evidence="4">The sequence shown here is derived from an EMBL/GenBank/DDBJ whole genome shotgun (WGS) entry which is preliminary data.</text>
</comment>
<organism evidence="4 5">
    <name type="scientific">Bacillus wiedmannii</name>
    <dbReference type="NCBI Taxonomy" id="1890302"/>
    <lineage>
        <taxon>Bacteria</taxon>
        <taxon>Bacillati</taxon>
        <taxon>Bacillota</taxon>
        <taxon>Bacilli</taxon>
        <taxon>Bacillales</taxon>
        <taxon>Bacillaceae</taxon>
        <taxon>Bacillus</taxon>
        <taxon>Bacillus cereus group</taxon>
    </lineage>
</organism>
<dbReference type="Gene3D" id="3.40.50.150">
    <property type="entry name" value="Vaccinia Virus protein VP39"/>
    <property type="match status" value="1"/>
</dbReference>
<dbReference type="PANTHER" id="PTHR22916:SF3">
    <property type="entry name" value="UDP-GLCNAC:BETAGAL BETA-1,3-N-ACETYLGLUCOSAMINYLTRANSFERASE-LIKE PROTEIN 1"/>
    <property type="match status" value="1"/>
</dbReference>
<dbReference type="InterPro" id="IPR029063">
    <property type="entry name" value="SAM-dependent_MTases_sf"/>
</dbReference>
<dbReference type="Pfam" id="PF00535">
    <property type="entry name" value="Glycos_transf_2"/>
    <property type="match status" value="2"/>
</dbReference>
<evidence type="ECO:0000259" key="3">
    <source>
        <dbReference type="Pfam" id="PF08241"/>
    </source>
</evidence>
<feature type="domain" description="Glycosyltransferase 2-like" evidence="2">
    <location>
        <begin position="19"/>
        <end position="160"/>
    </location>
</feature>
<dbReference type="PANTHER" id="PTHR22916">
    <property type="entry name" value="GLYCOSYLTRANSFERASE"/>
    <property type="match status" value="1"/>
</dbReference>
<evidence type="ECO:0008006" key="6">
    <source>
        <dbReference type="Google" id="ProtNLM"/>
    </source>
</evidence>
<accession>A0A0G8BXU4</accession>
<dbReference type="CDD" id="cd02440">
    <property type="entry name" value="AdoMet_MTases"/>
    <property type="match status" value="1"/>
</dbReference>
<dbReference type="AlphaFoldDB" id="A0A0G8BXU4"/>
<dbReference type="GO" id="GO:0016758">
    <property type="term" value="F:hexosyltransferase activity"/>
    <property type="evidence" value="ECO:0007669"/>
    <property type="project" value="UniProtKB-ARBA"/>
</dbReference>
<dbReference type="Gene3D" id="3.90.550.10">
    <property type="entry name" value="Spore Coat Polysaccharide Biosynthesis Protein SpsA, Chain A"/>
    <property type="match status" value="2"/>
</dbReference>
<feature type="domain" description="Glycosyltransferase 2-like" evidence="2">
    <location>
        <begin position="325"/>
        <end position="495"/>
    </location>
</feature>
<sequence>MRTRIERTVEVVDQLPLVSVLIPTYNRPRYFEKALCSVLEQTYPNIEIIVGDDSTNDETEKVLQKYLCNHSNIIYIKNRSTLGQFENALMLFNETNGEYVNFLMDDDIFHVNKIEKMMKYFLNDLDNEIKLVTSHRQVIDDKGKELRHIYSTVRLFEEDTIIEGTELANRVIVDQKNYIGEPTTVLFRKNDLQEPYGIFDKRRYLCNVDIASWLSLLSKGKAVYIAETLSYFRLHPDQQLNESNKMMDGLEDFSHSIIAGKKYGFLSNEKELDKAITNFLDYARRIVPSSILYTLDYYQKIRRKKIKMEKKKQHINNNSPLPKVSILIPAYNRPYYLELAVNSALNQTYENIEIIISDDSTNNEVNAMIQPYLREYECITYAKNETPLVAENFNKCIELANGDYINFLLDDDLFHHEKIERMMKYFLTLENISFVTSYRELIDENGEILPPSTLNMKIAKETTLFEGKELGNYILKNLKNIVGEPTTVLFNRDLFEGKFGYFKGKAYSSINDIATWLDMMRKGKVVYIQEPLSYFRQHSGQNQKQIHFILMTIEEWIELIIDAYNSGFLSSERDYKESLSYCLENAGFIVKDAVRNGELDQIYNEKIKKGLNKLVAHMFEKESCYCQYCNQQFEKFSPWPAHYDFPKYKFEMWNKDTGICPVCSSMDRERLYRAYIEMETDLLSREYTMLHIAPEEKLRDWFNEYKNITYVCGDIEPKDPLMKEIDVTSITYDSNTFDVILCSHVLEHVLDDDKAMRELYRVLKPNGWGIIQVPIVMNVDSIIENKLIVTPQLRKLAFGQEDHVRIYNQSGFIQRLMNAGFKVELYNIAERKGMKSARKFGLSETDTLYIVRK</sequence>
<dbReference type="PATRIC" id="fig|1396.433.peg.4366"/>
<proteinExistence type="inferred from homology"/>
<gene>
    <name evidence="4" type="ORF">B4147_1648</name>
</gene>
<evidence type="ECO:0000313" key="5">
    <source>
        <dbReference type="Proteomes" id="UP000035350"/>
    </source>
</evidence>
<dbReference type="FunFam" id="3.40.50.150:FF:000531">
    <property type="entry name" value="Glycosyl transferase"/>
    <property type="match status" value="1"/>
</dbReference>
<dbReference type="SUPFAM" id="SSF53335">
    <property type="entry name" value="S-adenosyl-L-methionine-dependent methyltransferases"/>
    <property type="match status" value="1"/>
</dbReference>
<dbReference type="RefSeq" id="WP_046959152.1">
    <property type="nucleotide sequence ID" value="NZ_LCYN01000031.1"/>
</dbReference>
<dbReference type="SUPFAM" id="SSF53448">
    <property type="entry name" value="Nucleotide-diphospho-sugar transferases"/>
    <property type="match status" value="2"/>
</dbReference>
<feature type="domain" description="Methyltransferase type 11" evidence="3">
    <location>
        <begin position="723"/>
        <end position="770"/>
    </location>
</feature>
<reference evidence="5" key="2">
    <citation type="submission" date="2015-04" db="EMBL/GenBank/DDBJ databases">
        <title>Draft Genome Sequences of Eight Spore-Forming Food Isolates of Bacillus cereus Genome sequencing.</title>
        <authorList>
            <person name="Krawcyk A.O."/>
            <person name="de Jong A."/>
            <person name="Eijlander R.T."/>
            <person name="Berendsen E.M."/>
            <person name="Holsappel S."/>
            <person name="Wells-Bennik M."/>
            <person name="Kuipers O.P."/>
        </authorList>
    </citation>
    <scope>NUCLEOTIDE SEQUENCE [LARGE SCALE GENOMIC DNA]</scope>
    <source>
        <strain evidence="5">B4147</strain>
    </source>
</reference>
<dbReference type="Proteomes" id="UP000035350">
    <property type="component" value="Unassembled WGS sequence"/>
</dbReference>
<dbReference type="FunFam" id="3.90.550.10:FF:000120">
    <property type="entry name" value="Glycosyl transferase, family 2"/>
    <property type="match status" value="2"/>
</dbReference>
<dbReference type="InterPro" id="IPR029044">
    <property type="entry name" value="Nucleotide-diphossugar_trans"/>
</dbReference>
<protein>
    <recommendedName>
        <fullName evidence="6">Glycosyl transferase family 2</fullName>
    </recommendedName>
</protein>
<reference evidence="4 5" key="1">
    <citation type="journal article" date="2015" name="Genome Announc.">
        <title>Next-Generation Whole-Genome Sequencing of Eight Strains of Bacillus cereus, Isolated from Food.</title>
        <authorList>
            <person name="Krawczyk A.O."/>
            <person name="de Jong A."/>
            <person name="Eijlander R.T."/>
            <person name="Berendsen E.M."/>
            <person name="Holsappel S."/>
            <person name="Wells-Bennik M.H."/>
            <person name="Kuipers O.P."/>
        </authorList>
    </citation>
    <scope>NUCLEOTIDE SEQUENCE [LARGE SCALE GENOMIC DNA]</scope>
    <source>
        <strain evidence="4 5">B4147</strain>
    </source>
</reference>
<name>A0A0G8BXU4_9BACI</name>
<comment type="similarity">
    <text evidence="1">Belongs to the glycosyltransferase 2 family.</text>
</comment>
<dbReference type="Pfam" id="PF08241">
    <property type="entry name" value="Methyltransf_11"/>
    <property type="match status" value="1"/>
</dbReference>
<dbReference type="InterPro" id="IPR001173">
    <property type="entry name" value="Glyco_trans_2-like"/>
</dbReference>
<evidence type="ECO:0000313" key="4">
    <source>
        <dbReference type="EMBL" id="KKZ92412.1"/>
    </source>
</evidence>